<evidence type="ECO:0000256" key="1">
    <source>
        <dbReference type="ARBA" id="ARBA00005234"/>
    </source>
</evidence>
<dbReference type="GO" id="GO:0008234">
    <property type="term" value="F:cysteine-type peptidase activity"/>
    <property type="evidence" value="ECO:0007669"/>
    <property type="project" value="InterPro"/>
</dbReference>
<dbReference type="EMBL" id="QXGC01000585">
    <property type="protein sequence ID" value="KAE9228784.1"/>
    <property type="molecule type" value="Genomic_DNA"/>
</dbReference>
<dbReference type="Proteomes" id="UP000476176">
    <property type="component" value="Unassembled WGS sequence"/>
</dbReference>
<dbReference type="SUPFAM" id="SSF54001">
    <property type="entry name" value="Cysteine proteinases"/>
    <property type="match status" value="1"/>
</dbReference>
<dbReference type="InterPro" id="IPR038765">
    <property type="entry name" value="Papain-like_cys_pep_sf"/>
</dbReference>
<comment type="caution">
    <text evidence="5">The sequence shown here is derived from an EMBL/GenBank/DDBJ whole genome shotgun (WGS) entry which is preliminary data.</text>
</comment>
<gene>
    <name evidence="5" type="ORF">PF004_g10978</name>
</gene>
<dbReference type="Pfam" id="PF02902">
    <property type="entry name" value="Peptidase_C48"/>
    <property type="match status" value="1"/>
</dbReference>
<comment type="similarity">
    <text evidence="1">Belongs to the peptidase C48 family.</text>
</comment>
<protein>
    <recommendedName>
        <fullName evidence="4">Ubiquitin-like protease family profile domain-containing protein</fullName>
    </recommendedName>
</protein>
<keyword evidence="3" id="KW-0378">Hydrolase</keyword>
<keyword evidence="2" id="KW-0645">Protease</keyword>
<organism evidence="5 6">
    <name type="scientific">Phytophthora fragariae</name>
    <dbReference type="NCBI Taxonomy" id="53985"/>
    <lineage>
        <taxon>Eukaryota</taxon>
        <taxon>Sar</taxon>
        <taxon>Stramenopiles</taxon>
        <taxon>Oomycota</taxon>
        <taxon>Peronosporomycetes</taxon>
        <taxon>Peronosporales</taxon>
        <taxon>Peronosporaceae</taxon>
        <taxon>Phytophthora</taxon>
    </lineage>
</organism>
<proteinExistence type="inferred from homology"/>
<accession>A0A6G0NZD7</accession>
<dbReference type="InterPro" id="IPR003653">
    <property type="entry name" value="Peptidase_C48_C"/>
</dbReference>
<dbReference type="AlphaFoldDB" id="A0A6G0NZD7"/>
<sequence>MSKRACVQTSVEEQVKKLKVWQQNKGWSLSEAARALSVKPNTLLGWRDKLSNSDLSFIKDPSTISGQYRKLGGGRPHKVSSYESRVVEFYENCIRDGGIVTSGTLKTYCKNIEEFALLPSKTQASWIRRFLDAASVAITPRRLLNHLLSWKVLLVILLAPQNLPTIQPHQILKSAVQSKWKRHFLGKNAWRFQQSYTGKDDGKKIAKKWPHLSLKLLEDAVKVGAPYVEFASRLRQLKVVTLERATISVGSAAKVTATPPDKLVGILPRSVLASCGKRIDAFVVKWKKTRGAPIKRKDVVVTVSSSTYSIRTIDAMNIWYRLLEPYDDLDGAMKWVASERHALFTPNDGFEVEARVSAEDVNLHLLRLRVLHEEWYQVAYAGKELLDEACLDQSIVHLIRQYRHKLRAVALPANVLRLPLRDVELEVTQSHEVFGFAQGKETPPALLMVVSTDRNHWCGVICDPSKWTVLVFDPQQCGDRIVSLIQFLQKEIDSLLPARNYRYRTYSTFEIRDNYNCGVAVLLFFETFLSGMSARCVTGRARDAMQFFRYRYLGKHVDS</sequence>
<evidence type="ECO:0000256" key="3">
    <source>
        <dbReference type="ARBA" id="ARBA00022801"/>
    </source>
</evidence>
<dbReference type="GO" id="GO:0006508">
    <property type="term" value="P:proteolysis"/>
    <property type="evidence" value="ECO:0007669"/>
    <property type="project" value="UniProtKB-KW"/>
</dbReference>
<evidence type="ECO:0000256" key="2">
    <source>
        <dbReference type="ARBA" id="ARBA00022670"/>
    </source>
</evidence>
<feature type="domain" description="Ubiquitin-like protease family profile" evidence="4">
    <location>
        <begin position="446"/>
        <end position="550"/>
    </location>
</feature>
<evidence type="ECO:0000259" key="4">
    <source>
        <dbReference type="Pfam" id="PF02902"/>
    </source>
</evidence>
<name>A0A6G0NZD7_9STRA</name>
<reference evidence="5 6" key="1">
    <citation type="submission" date="2018-09" db="EMBL/GenBank/DDBJ databases">
        <title>Genomic investigation of the strawberry pathogen Phytophthora fragariae indicates pathogenicity is determined by transcriptional variation in three key races.</title>
        <authorList>
            <person name="Adams T.M."/>
            <person name="Armitage A.D."/>
            <person name="Sobczyk M.K."/>
            <person name="Bates H.J."/>
            <person name="Dunwell J.M."/>
            <person name="Nellist C.F."/>
            <person name="Harrison R.J."/>
        </authorList>
    </citation>
    <scope>NUCLEOTIDE SEQUENCE [LARGE SCALE GENOMIC DNA]</scope>
    <source>
        <strain evidence="5 6">BC-23</strain>
    </source>
</reference>
<evidence type="ECO:0000313" key="6">
    <source>
        <dbReference type="Proteomes" id="UP000476176"/>
    </source>
</evidence>
<dbReference type="Gene3D" id="3.40.395.10">
    <property type="entry name" value="Adenoviral Proteinase, Chain A"/>
    <property type="match status" value="1"/>
</dbReference>
<evidence type="ECO:0000313" key="5">
    <source>
        <dbReference type="EMBL" id="KAE9228784.1"/>
    </source>
</evidence>